<feature type="region of interest" description="Disordered" evidence="1">
    <location>
        <begin position="52"/>
        <end position="75"/>
    </location>
</feature>
<evidence type="ECO:0000313" key="2">
    <source>
        <dbReference type="EMBL" id="KAK4087598.1"/>
    </source>
</evidence>
<proteinExistence type="predicted"/>
<evidence type="ECO:0000313" key="3">
    <source>
        <dbReference type="Proteomes" id="UP001287286"/>
    </source>
</evidence>
<feature type="region of interest" description="Disordered" evidence="1">
    <location>
        <begin position="146"/>
        <end position="186"/>
    </location>
</feature>
<feature type="compositionally biased region" description="Low complexity" evidence="1">
    <location>
        <begin position="368"/>
        <end position="381"/>
    </location>
</feature>
<comment type="caution">
    <text evidence="2">The sequence shown here is derived from an EMBL/GenBank/DDBJ whole genome shotgun (WGS) entry which is preliminary data.</text>
</comment>
<name>A0ABR0BU44_PURLI</name>
<feature type="region of interest" description="Disordered" evidence="1">
    <location>
        <begin position="350"/>
        <end position="450"/>
    </location>
</feature>
<feature type="compositionally biased region" description="Polar residues" evidence="1">
    <location>
        <begin position="432"/>
        <end position="448"/>
    </location>
</feature>
<feature type="region of interest" description="Disordered" evidence="1">
    <location>
        <begin position="580"/>
        <end position="599"/>
    </location>
</feature>
<reference evidence="2 3" key="1">
    <citation type="journal article" date="2024" name="Microbiol. Resour. Announc.">
        <title>Genome annotations for the ascomycete fungi Trichoderma harzianum, Trichoderma aggressivum, and Purpureocillium lilacinum.</title>
        <authorList>
            <person name="Beijen E.P.W."/>
            <person name="Ohm R.A."/>
        </authorList>
    </citation>
    <scope>NUCLEOTIDE SEQUENCE [LARGE SCALE GENOMIC DNA]</scope>
    <source>
        <strain evidence="2 3">CBS 150709</strain>
    </source>
</reference>
<gene>
    <name evidence="2" type="ORF">Purlil1_8188</name>
</gene>
<organism evidence="2 3">
    <name type="scientific">Purpureocillium lilacinum</name>
    <name type="common">Paecilomyces lilacinus</name>
    <dbReference type="NCBI Taxonomy" id="33203"/>
    <lineage>
        <taxon>Eukaryota</taxon>
        <taxon>Fungi</taxon>
        <taxon>Dikarya</taxon>
        <taxon>Ascomycota</taxon>
        <taxon>Pezizomycotina</taxon>
        <taxon>Sordariomycetes</taxon>
        <taxon>Hypocreomycetidae</taxon>
        <taxon>Hypocreales</taxon>
        <taxon>Ophiocordycipitaceae</taxon>
        <taxon>Purpureocillium</taxon>
    </lineage>
</organism>
<protein>
    <submittedName>
        <fullName evidence="2">Uncharacterized protein</fullName>
    </submittedName>
</protein>
<feature type="compositionally biased region" description="Polar residues" evidence="1">
    <location>
        <begin position="413"/>
        <end position="422"/>
    </location>
</feature>
<accession>A0ABR0BU44</accession>
<dbReference type="EMBL" id="JAWRVI010000031">
    <property type="protein sequence ID" value="KAK4087598.1"/>
    <property type="molecule type" value="Genomic_DNA"/>
</dbReference>
<sequence length="672" mass="72573">MLLAANANGDCAVVAKLLGLPCWSRCKPLAVVRSRVMIIRLAANDLPRLDERRSGESCRHAQSRDAQHSMSGARVGTSGAALKPLADRGVMAWHGICALRASMKQGTGQKGWSWYLVLHKFSTGTATASGGLSGVAHSRTRHNLHHLSLPGRRSPSIPATTEPPRRGEWPVCAKSSVPPARHRGQSLQPALRWTARAARPHLPALSGFTFFTRCNGRALGKVRGRMIWFLAGEAIKVPLKPNWKARHAEDSNAQNTLCAHCRSTSLNRQPCYVAPAQIVPALSRPAPWRKRQRKRLEGSVYHPTSNRRLPAAGATGRATGGATGTDFGRPRTPAGGRHQLLGVPSVLVARRGPSQGSIDPPSSTCPQASSLGSRSGRAATSTPRTVDPWTATPKGRPQMPSHVGTGAECPSSLHPSAGTNLCDQRPPARTLARNTSWQRPLTTPSKSTGALRRNHLSVGEFSTPDKVCTEHCNLPSFQVAHWNEEFRPVTNAGSTGILAKPPTQVDGTSAIATATAGKAQEAATSWRQTGHRCSNDPPACRDAHLPPTDEAPLMAHELGMQVQWELVRRGMSDVFEKQALRRPGGNDNPEIDDKGPLMTRPATSTLDFRWTVLNYLRNRNAELPCLTSVTHAGQLSCVKGYREPTLEGNAASTNSLRAGWEDVDMRREALQP</sequence>
<dbReference type="Proteomes" id="UP001287286">
    <property type="component" value="Unassembled WGS sequence"/>
</dbReference>
<feature type="compositionally biased region" description="Polar residues" evidence="1">
    <location>
        <begin position="354"/>
        <end position="367"/>
    </location>
</feature>
<feature type="region of interest" description="Disordered" evidence="1">
    <location>
        <begin position="289"/>
        <end position="338"/>
    </location>
</feature>
<feature type="compositionally biased region" description="Basic and acidic residues" evidence="1">
    <location>
        <begin position="52"/>
        <end position="67"/>
    </location>
</feature>
<evidence type="ECO:0000256" key="1">
    <source>
        <dbReference type="SAM" id="MobiDB-lite"/>
    </source>
</evidence>
<keyword evidence="3" id="KW-1185">Reference proteome</keyword>